<accession>A0A415FZE0</accession>
<gene>
    <name evidence="1" type="ORF">DW075_05990</name>
</gene>
<dbReference type="RefSeq" id="WP_009040322.1">
    <property type="nucleotide sequence ID" value="NZ_JAIWWH010000035.1"/>
</dbReference>
<dbReference type="Gene3D" id="2.60.40.2340">
    <property type="match status" value="1"/>
</dbReference>
<evidence type="ECO:0000313" key="1">
    <source>
        <dbReference type="EMBL" id="RHK28534.1"/>
    </source>
</evidence>
<reference evidence="1 2" key="1">
    <citation type="submission" date="2018-08" db="EMBL/GenBank/DDBJ databases">
        <title>A genome reference for cultivated species of the human gut microbiota.</title>
        <authorList>
            <person name="Zou Y."/>
            <person name="Xue W."/>
            <person name="Luo G."/>
        </authorList>
    </citation>
    <scope>NUCLEOTIDE SEQUENCE [LARGE SCALE GENOMIC DNA]</scope>
    <source>
        <strain evidence="1 2">AF46-11NS</strain>
    </source>
</reference>
<dbReference type="AlphaFoldDB" id="A0A415FZE0"/>
<comment type="caution">
    <text evidence="1">The sequence shown here is derived from an EMBL/GenBank/DDBJ whole genome shotgun (WGS) entry which is preliminary data.</text>
</comment>
<dbReference type="Proteomes" id="UP000285503">
    <property type="component" value="Unassembled WGS sequence"/>
</dbReference>
<dbReference type="PROSITE" id="PS51257">
    <property type="entry name" value="PROKAR_LIPOPROTEIN"/>
    <property type="match status" value="1"/>
</dbReference>
<sequence>MNKLLKYTLFILCMGVMQSCVKDMQDDLNDGGWNNERSVTNLKFKNQVGQAEIERIDDTTGEVTVTLNVGAIPDLSKVEIESIELSYQATASAGKGSTLDFSNPERKSVLTVTSATGKTREYMIYVNEFRESLEGTWSINNLIIYGGTGPEWGGGRVYPFMDKSWCWYDEYSPEKEYDNTLTFIMENITDDGNTSGKCINAAGPDGKYADFIFKGSSNPADKTDIDLKKYYRKIPVGESRWIRNYSLGTITFIDSDGNESTAVLENPGTYTLFQGGGYTNTVTLPNNAFSFQINGVDEWTYIYTDYDVFAKQARKFFVLVTKNED</sequence>
<evidence type="ECO:0000313" key="2">
    <source>
        <dbReference type="Proteomes" id="UP000285503"/>
    </source>
</evidence>
<protein>
    <submittedName>
        <fullName evidence="1">Uncharacterized protein</fullName>
    </submittedName>
</protein>
<name>A0A415FZE0_9BACE</name>
<proteinExistence type="predicted"/>
<organism evidence="1 2">
    <name type="scientific">Bacteroides xylanisolvens</name>
    <dbReference type="NCBI Taxonomy" id="371601"/>
    <lineage>
        <taxon>Bacteria</taxon>
        <taxon>Pseudomonadati</taxon>
        <taxon>Bacteroidota</taxon>
        <taxon>Bacteroidia</taxon>
        <taxon>Bacteroidales</taxon>
        <taxon>Bacteroidaceae</taxon>
        <taxon>Bacteroides</taxon>
    </lineage>
</organism>
<dbReference type="EMBL" id="QRNE01000022">
    <property type="protein sequence ID" value="RHK28534.1"/>
    <property type="molecule type" value="Genomic_DNA"/>
</dbReference>